<sequence length="68" mass="8011">MDDNNYQKNHPEFKHKNKLEVHADVYIKAANDPTYKYTSLGFRIQNAGSFANYLLNMDKTQHQILHVM</sequence>
<evidence type="ECO:0000313" key="2">
    <source>
        <dbReference type="Proteomes" id="UP000655016"/>
    </source>
</evidence>
<dbReference type="EMBL" id="BMKP01000011">
    <property type="protein sequence ID" value="GGF25707.1"/>
    <property type="molecule type" value="Genomic_DNA"/>
</dbReference>
<accession>A0ABQ1URT7</accession>
<protein>
    <submittedName>
        <fullName evidence="1">Uncharacterized protein</fullName>
    </submittedName>
</protein>
<reference evidence="2" key="1">
    <citation type="journal article" date="2019" name="Int. J. Syst. Evol. Microbiol.">
        <title>The Global Catalogue of Microorganisms (GCM) 10K type strain sequencing project: providing services to taxonomists for standard genome sequencing and annotation.</title>
        <authorList>
            <consortium name="The Broad Institute Genomics Platform"/>
            <consortium name="The Broad Institute Genome Sequencing Center for Infectious Disease"/>
            <person name="Wu L."/>
            <person name="Ma J."/>
        </authorList>
    </citation>
    <scope>NUCLEOTIDE SEQUENCE [LARGE SCALE GENOMIC DNA]</scope>
    <source>
        <strain evidence="2">CGMCC 1.16060</strain>
    </source>
</reference>
<evidence type="ECO:0000313" key="1">
    <source>
        <dbReference type="EMBL" id="GGF25707.1"/>
    </source>
</evidence>
<keyword evidence="2" id="KW-1185">Reference proteome</keyword>
<name>A0ABQ1URT7_9FLAO</name>
<comment type="caution">
    <text evidence="1">The sequence shown here is derived from an EMBL/GenBank/DDBJ whole genome shotgun (WGS) entry which is preliminary data.</text>
</comment>
<proteinExistence type="predicted"/>
<organism evidence="1 2">
    <name type="scientific">Flavobacterium limi</name>
    <dbReference type="NCBI Taxonomy" id="2045105"/>
    <lineage>
        <taxon>Bacteria</taxon>
        <taxon>Pseudomonadati</taxon>
        <taxon>Bacteroidota</taxon>
        <taxon>Flavobacteriia</taxon>
        <taxon>Flavobacteriales</taxon>
        <taxon>Flavobacteriaceae</taxon>
        <taxon>Flavobacterium</taxon>
    </lineage>
</organism>
<gene>
    <name evidence="1" type="ORF">GCM10011518_38820</name>
</gene>
<dbReference type="Proteomes" id="UP000655016">
    <property type="component" value="Unassembled WGS sequence"/>
</dbReference>